<dbReference type="Pfam" id="PF13385">
    <property type="entry name" value="Laminin_G_3"/>
    <property type="match status" value="2"/>
</dbReference>
<dbReference type="InterPro" id="IPR036573">
    <property type="entry name" value="CBM_sf_5/12"/>
</dbReference>
<feature type="signal peptide" evidence="4">
    <location>
        <begin position="1"/>
        <end position="30"/>
    </location>
</feature>
<dbReference type="NCBIfam" id="TIGR03396">
    <property type="entry name" value="PC_PLC"/>
    <property type="match status" value="1"/>
</dbReference>
<dbReference type="Gene3D" id="2.10.10.20">
    <property type="entry name" value="Carbohydrate-binding module superfamily 5/12"/>
    <property type="match status" value="1"/>
</dbReference>
<evidence type="ECO:0000313" key="7">
    <source>
        <dbReference type="Proteomes" id="UP000192761"/>
    </source>
</evidence>
<keyword evidence="4" id="KW-0732">Signal</keyword>
<name>A0A1W1XRA8_9NEIS</name>
<protein>
    <recommendedName>
        <fullName evidence="2">phospholipase C</fullName>
        <ecNumber evidence="2">3.1.4.3</ecNumber>
    </recommendedName>
</protein>
<dbReference type="GO" id="GO:0005576">
    <property type="term" value="C:extracellular region"/>
    <property type="evidence" value="ECO:0007669"/>
    <property type="project" value="InterPro"/>
</dbReference>
<feature type="chain" id="PRO_5010728900" description="phospholipase C" evidence="4">
    <location>
        <begin position="31"/>
        <end position="1221"/>
    </location>
</feature>
<dbReference type="GO" id="GO:0004553">
    <property type="term" value="F:hydrolase activity, hydrolyzing O-glycosyl compounds"/>
    <property type="evidence" value="ECO:0007669"/>
    <property type="project" value="InterPro"/>
</dbReference>
<dbReference type="InterPro" id="IPR007312">
    <property type="entry name" value="Phosphoesterase"/>
</dbReference>
<keyword evidence="3" id="KW-0378">Hydrolase</keyword>
<accession>A0A1W1XRA8</accession>
<dbReference type="InterPro" id="IPR013320">
    <property type="entry name" value="ConA-like_dom_sf"/>
</dbReference>
<dbReference type="SUPFAM" id="SSF51055">
    <property type="entry name" value="Carbohydrate binding domain"/>
    <property type="match status" value="1"/>
</dbReference>
<gene>
    <name evidence="6" type="ORF">SAMN02745857_02473</name>
</gene>
<dbReference type="PROSITE" id="PS51318">
    <property type="entry name" value="TAT"/>
    <property type="match status" value="1"/>
</dbReference>
<comment type="similarity">
    <text evidence="1">Belongs to the bacterial phospholipase C family.</text>
</comment>
<dbReference type="RefSeq" id="WP_084091108.1">
    <property type="nucleotide sequence ID" value="NZ_FWXD01000013.1"/>
</dbReference>
<evidence type="ECO:0000256" key="1">
    <source>
        <dbReference type="ARBA" id="ARBA00009717"/>
    </source>
</evidence>
<dbReference type="Pfam" id="PF04185">
    <property type="entry name" value="Phosphoesterase"/>
    <property type="match status" value="1"/>
</dbReference>
<keyword evidence="7" id="KW-1185">Reference proteome</keyword>
<sequence length="1221" mass="129094">MSMSRRRFLKLGGASASLAALPLSLQKVLAAGTQSGSLASVAHVVILSQENRSFDHYLGTLNGVRGYNDPHPLRLPDGSSVFAQKNASGSAIWPFRLNGSTTNGQCMVDVTHDWSTGRGAINAGNMDKWVPNKGNYGMAYYNRNDIPFHYALSDAFTTCDHYFCSVDTSTNPNRLFLMTGSNGAGLWSGGAVMDNTESTAFTWTTYAERLEAAGISWKVYQESDNYDDNALAWFANFKNAATSSNLYKRGMARFARTQFATDVQNDTLPAVSWIIAPAALSEHPNHSPNAGADYAKIFLDALASNPAVWAKTVFIYTYDENGGIFDHVLPPMSPSGTANEWSGGYAIGLGQRIPTWLISPWSVGGWVHSQTSDHTSTLRFLEKFTGVQEPNISAWRRSVCGDLMDGFDFTASGYGFPSTLPNTATLASDAAYACANLPAAQPNGEKAAPVIETAGARPLRPVAVQPSLNAAVNPSTKKITLSFSNSGTQAAAFDIHGYTYLTFSPIFATVPASGTQSQVIDGTNATSGRFDIAVHGPNSFYRRFAGSLSATAFQNGAYPEVTVTPNAGGGSVSITIQNRAAVAITVNLDNYLAGSRTPQSVAANGSVTLTLGTLNNWYDFMLLVSGDTGNTFVYEYCGHIEGGNSMTFPGRQAIAGVTPTATPSPTPTPTPIPGAGFSAALLSGLTHYYRLENGVTDEVGGSALTVTGPAAYDTAGKYTTALKLDATQAASAYLPFDMSTGPASFTFGFWVKMPTGMTTETSVATNKDWATGKNAGISIGTTGDGRFKFNIGDGTNRADGYIAMVVGSWIYVAISLDTANKKMICYASNAAGVVSTTTVSYSNVTGNIVPSYKRWALNEDARGDYYSRFPTEKYVLEFDDVAVWNRILSASDIGAIAGANQPLQTLRTAPTATPTPAPAAWSVALLGSLAHYHRFDGDGIDDVGGNTATFVGTTTYPTGQYGSGIQLSAPSGAAAFLPYDVSASNNAFTMGFWVKMPSGMGSNMTSVTANKDWATGANSGISIGHSGDGRFKFNIGDGTNRADGYLAMPTDVWCYVAICVDKTAKTMRCYASQSTTDVREAAVTFSNVTGNIVPSYGRWALNEDARGDYYSRYPAEKFILAFDDVAVWTRALSYDEIKAIAASGAPISSLRSSGTAAAMALSAPVAIATCAAAWNSSTSYAAGATVSYSGVNYVAKWVTAGERPDLNSGAAKPWTVVGNCQ</sequence>
<dbReference type="SMART" id="SM00495">
    <property type="entry name" value="ChtBD3"/>
    <property type="match status" value="1"/>
</dbReference>
<dbReference type="InterPro" id="IPR017767">
    <property type="entry name" value="PC-PLC"/>
</dbReference>
<evidence type="ECO:0000256" key="4">
    <source>
        <dbReference type="SAM" id="SignalP"/>
    </source>
</evidence>
<dbReference type="Proteomes" id="UP000192761">
    <property type="component" value="Unassembled WGS sequence"/>
</dbReference>
<dbReference type="AlphaFoldDB" id="A0A1W1XRA8"/>
<dbReference type="EC" id="3.1.4.3" evidence="2"/>
<dbReference type="OrthoDB" id="980947at2"/>
<dbReference type="Gene3D" id="3.40.720.10">
    <property type="entry name" value="Alkaline Phosphatase, subunit A"/>
    <property type="match status" value="1"/>
</dbReference>
<dbReference type="CDD" id="cd16014">
    <property type="entry name" value="PLC"/>
    <property type="match status" value="1"/>
</dbReference>
<dbReference type="InterPro" id="IPR006311">
    <property type="entry name" value="TAT_signal"/>
</dbReference>
<dbReference type="InterPro" id="IPR003610">
    <property type="entry name" value="CBM5/12"/>
</dbReference>
<dbReference type="GO" id="GO:0016042">
    <property type="term" value="P:lipid catabolic process"/>
    <property type="evidence" value="ECO:0007669"/>
    <property type="project" value="InterPro"/>
</dbReference>
<proteinExistence type="inferred from homology"/>
<dbReference type="Pfam" id="PF05506">
    <property type="entry name" value="PLipase_C_C"/>
    <property type="match status" value="1"/>
</dbReference>
<dbReference type="CDD" id="cd12215">
    <property type="entry name" value="ChiC_BD"/>
    <property type="match status" value="1"/>
</dbReference>
<dbReference type="PANTHER" id="PTHR31956">
    <property type="entry name" value="NON-SPECIFIC PHOSPHOLIPASE C4-RELATED"/>
    <property type="match status" value="1"/>
</dbReference>
<evidence type="ECO:0000256" key="2">
    <source>
        <dbReference type="ARBA" id="ARBA00012018"/>
    </source>
</evidence>
<dbReference type="InterPro" id="IPR008475">
    <property type="entry name" value="PLipase_C_C"/>
</dbReference>
<dbReference type="STRING" id="1121001.SAMN02745857_02473"/>
<evidence type="ECO:0000259" key="5">
    <source>
        <dbReference type="SMART" id="SM00495"/>
    </source>
</evidence>
<evidence type="ECO:0000313" key="6">
    <source>
        <dbReference type="EMBL" id="SMC26392.1"/>
    </source>
</evidence>
<dbReference type="EMBL" id="FWXD01000013">
    <property type="protein sequence ID" value="SMC26392.1"/>
    <property type="molecule type" value="Genomic_DNA"/>
</dbReference>
<evidence type="ECO:0000256" key="3">
    <source>
        <dbReference type="ARBA" id="ARBA00022801"/>
    </source>
</evidence>
<dbReference type="GO" id="GO:0005975">
    <property type="term" value="P:carbohydrate metabolic process"/>
    <property type="evidence" value="ECO:0007669"/>
    <property type="project" value="InterPro"/>
</dbReference>
<dbReference type="Gene3D" id="2.60.120.200">
    <property type="match status" value="2"/>
</dbReference>
<dbReference type="PANTHER" id="PTHR31956:SF1">
    <property type="entry name" value="NON-SPECIFIC PHOSPHOLIPASE C1"/>
    <property type="match status" value="1"/>
</dbReference>
<feature type="domain" description="Chitin-binding type-3" evidence="5">
    <location>
        <begin position="1171"/>
        <end position="1217"/>
    </location>
</feature>
<organism evidence="6 7">
    <name type="scientific">Andreprevotia lacus DSM 23236</name>
    <dbReference type="NCBI Taxonomy" id="1121001"/>
    <lineage>
        <taxon>Bacteria</taxon>
        <taxon>Pseudomonadati</taxon>
        <taxon>Pseudomonadota</taxon>
        <taxon>Betaproteobacteria</taxon>
        <taxon>Neisseriales</taxon>
        <taxon>Chitinibacteraceae</taxon>
        <taxon>Andreprevotia</taxon>
    </lineage>
</organism>
<dbReference type="GO" id="GO:0034480">
    <property type="term" value="F:phosphatidylcholine phospholipase C activity"/>
    <property type="evidence" value="ECO:0007669"/>
    <property type="project" value="UniProtKB-EC"/>
</dbReference>
<dbReference type="InterPro" id="IPR017850">
    <property type="entry name" value="Alkaline_phosphatase_core_sf"/>
</dbReference>
<reference evidence="6 7" key="1">
    <citation type="submission" date="2017-04" db="EMBL/GenBank/DDBJ databases">
        <authorList>
            <person name="Afonso C.L."/>
            <person name="Miller P.J."/>
            <person name="Scott M.A."/>
            <person name="Spackman E."/>
            <person name="Goraichik I."/>
            <person name="Dimitrov K.M."/>
            <person name="Suarez D.L."/>
            <person name="Swayne D.E."/>
        </authorList>
    </citation>
    <scope>NUCLEOTIDE SEQUENCE [LARGE SCALE GENOMIC DNA]</scope>
    <source>
        <strain evidence="6 7">DSM 23236</strain>
    </source>
</reference>
<dbReference type="GO" id="GO:0030246">
    <property type="term" value="F:carbohydrate binding"/>
    <property type="evidence" value="ECO:0007669"/>
    <property type="project" value="InterPro"/>
</dbReference>
<dbReference type="Pfam" id="PF02839">
    <property type="entry name" value="CBM_5_12"/>
    <property type="match status" value="1"/>
</dbReference>
<dbReference type="SUPFAM" id="SSF49899">
    <property type="entry name" value="Concanavalin A-like lectins/glucanases"/>
    <property type="match status" value="2"/>
</dbReference>